<keyword evidence="3" id="KW-1185">Reference proteome</keyword>
<keyword evidence="1" id="KW-0812">Transmembrane</keyword>
<keyword evidence="1" id="KW-0472">Membrane</keyword>
<dbReference type="KEGG" id="nml:Namu_0630"/>
<dbReference type="HOGENOM" id="CLU_532992_0_0_11"/>
<dbReference type="EMBL" id="CP001737">
    <property type="protein sequence ID" value="ACV77045.1"/>
    <property type="molecule type" value="Genomic_DNA"/>
</dbReference>
<dbReference type="Proteomes" id="UP000002218">
    <property type="component" value="Chromosome"/>
</dbReference>
<evidence type="ECO:0000313" key="2">
    <source>
        <dbReference type="EMBL" id="ACV77045.1"/>
    </source>
</evidence>
<feature type="transmembrane region" description="Helical" evidence="1">
    <location>
        <begin position="66"/>
        <end position="90"/>
    </location>
</feature>
<feature type="transmembrane region" description="Helical" evidence="1">
    <location>
        <begin position="182"/>
        <end position="203"/>
    </location>
</feature>
<protein>
    <submittedName>
        <fullName evidence="2">Uncharacterized protein</fullName>
    </submittedName>
</protein>
<dbReference type="AlphaFoldDB" id="C8X869"/>
<dbReference type="InParanoid" id="C8X869"/>
<keyword evidence="1" id="KW-1133">Transmembrane helix</keyword>
<feature type="transmembrane region" description="Helical" evidence="1">
    <location>
        <begin position="477"/>
        <end position="496"/>
    </location>
</feature>
<organism evidence="2 3">
    <name type="scientific">Nakamurella multipartita (strain ATCC 700099 / DSM 44233 / CIP 104796 / JCM 9543 / NBRC 105858 / Y-104)</name>
    <name type="common">Microsphaera multipartita</name>
    <dbReference type="NCBI Taxonomy" id="479431"/>
    <lineage>
        <taxon>Bacteria</taxon>
        <taxon>Bacillati</taxon>
        <taxon>Actinomycetota</taxon>
        <taxon>Actinomycetes</taxon>
        <taxon>Nakamurellales</taxon>
        <taxon>Nakamurellaceae</taxon>
        <taxon>Nakamurella</taxon>
    </lineage>
</organism>
<feature type="transmembrane region" description="Helical" evidence="1">
    <location>
        <begin position="139"/>
        <end position="161"/>
    </location>
</feature>
<evidence type="ECO:0000256" key="1">
    <source>
        <dbReference type="SAM" id="Phobius"/>
    </source>
</evidence>
<feature type="transmembrane region" description="Helical" evidence="1">
    <location>
        <begin position="29"/>
        <end position="54"/>
    </location>
</feature>
<accession>C8X869</accession>
<name>C8X869_NAKMY</name>
<reference evidence="3" key="1">
    <citation type="submission" date="2009-09" db="EMBL/GenBank/DDBJ databases">
        <title>The complete genome of Nakamurella multipartita DSM 44233.</title>
        <authorList>
            <consortium name="US DOE Joint Genome Institute (JGI-PGF)"/>
            <person name="Lucas S."/>
            <person name="Copeland A."/>
            <person name="Lapidus A."/>
            <person name="Glavina del Rio T."/>
            <person name="Dalin E."/>
            <person name="Tice H."/>
            <person name="Bruce D."/>
            <person name="Goodwin L."/>
            <person name="Pitluck S."/>
            <person name="Kyrpides N."/>
            <person name="Mavromatis K."/>
            <person name="Ivanova N."/>
            <person name="Ovchinnikova G."/>
            <person name="Sims D."/>
            <person name="Meincke L."/>
            <person name="Brettin T."/>
            <person name="Detter J.C."/>
            <person name="Han C."/>
            <person name="Larimer F."/>
            <person name="Land M."/>
            <person name="Hauser L."/>
            <person name="Markowitz V."/>
            <person name="Cheng J.-F."/>
            <person name="Hugenholtz P."/>
            <person name="Woyke T."/>
            <person name="Wu D."/>
            <person name="Klenk H.-P."/>
            <person name="Eisen J.A."/>
        </authorList>
    </citation>
    <scope>NUCLEOTIDE SEQUENCE [LARGE SCALE GENOMIC DNA]</scope>
    <source>
        <strain evidence="3">ATCC 700099 / DSM 44233 / CIP 104796 / JCM 9543 / NBRC 105858 / Y-104</strain>
    </source>
</reference>
<dbReference type="RefSeq" id="WP_015745961.1">
    <property type="nucleotide sequence ID" value="NC_013235.1"/>
</dbReference>
<evidence type="ECO:0000313" key="3">
    <source>
        <dbReference type="Proteomes" id="UP000002218"/>
    </source>
</evidence>
<reference evidence="2 3" key="2">
    <citation type="journal article" date="2010" name="Stand. Genomic Sci.">
        <title>Complete genome sequence of Nakamurella multipartita type strain (Y-104).</title>
        <authorList>
            <person name="Tice H."/>
            <person name="Mayilraj S."/>
            <person name="Sims D."/>
            <person name="Lapidus A."/>
            <person name="Nolan M."/>
            <person name="Lucas S."/>
            <person name="Glavina Del Rio T."/>
            <person name="Copeland A."/>
            <person name="Cheng J.F."/>
            <person name="Meincke L."/>
            <person name="Bruce D."/>
            <person name="Goodwin L."/>
            <person name="Pitluck S."/>
            <person name="Ivanova N."/>
            <person name="Mavromatis K."/>
            <person name="Ovchinnikova G."/>
            <person name="Pati A."/>
            <person name="Chen A."/>
            <person name="Palaniappan K."/>
            <person name="Land M."/>
            <person name="Hauser L."/>
            <person name="Chang Y.J."/>
            <person name="Jeffries C.D."/>
            <person name="Detter J.C."/>
            <person name="Brettin T."/>
            <person name="Rohde M."/>
            <person name="Goker M."/>
            <person name="Bristow J."/>
            <person name="Eisen J.A."/>
            <person name="Markowitz V."/>
            <person name="Hugenholtz P."/>
            <person name="Kyrpides N.C."/>
            <person name="Klenk H.P."/>
            <person name="Chen F."/>
        </authorList>
    </citation>
    <scope>NUCLEOTIDE SEQUENCE [LARGE SCALE GENOMIC DNA]</scope>
    <source>
        <strain evidence="3">ATCC 700099 / DSM 44233 / CIP 104796 / JCM 9543 / NBRC 105858 / Y-104</strain>
    </source>
</reference>
<proteinExistence type="predicted"/>
<gene>
    <name evidence="2" type="ordered locus">Namu_0630</name>
</gene>
<feature type="transmembrane region" description="Helical" evidence="1">
    <location>
        <begin position="102"/>
        <end position="127"/>
    </location>
</feature>
<dbReference type="OrthoDB" id="796761at2"/>
<sequence>MTAAASLGPGNSGDPDTTTAADHASAATVAIVICANLLAIVATFGVLGVIGKAWNSFALSVQSQQFPVAGVILAVSMIAGAIVLSLFDLGTFDGVGWKSTTVAFLPLCCARAAAGCASAIVFCYLAHDVLPWELGSTATWFTHLGTTFAALTGGLFVEWAWKTLVDGHRPIAESRKDLKQSQVVVMIMIIASSTCAGLGVLLFERSSSSPPRSSSAGSITVLTGRTDVPVVARVEILRGVSVNNLSSKHEIDGWSTTSVDRPVGAAVVTIQAQNPTEEKISFDVDVLASGKMRMVSQIEGYQGRFSDSVLIAHPKSCDDSGVSQLETSDYTKDSRYSQVALAKFNIEPHGTVSVDIGVTGEFSWYSDLRTNSFVSLPTVSADYGSSCLVVQGGSGAIVRTPSDLTASVGIDARVGLEGHVESQPVLADPAKLVWESKLRDPNSTAQDKSERIGTGISSLSPSYTVTTDATKQATDRGLFLAGILSSAAVAFLVLGFDKWQEGRLRLSGDMS</sequence>